<organism evidence="2 3">
    <name type="scientific">Pseudooceanicola spongiae</name>
    <dbReference type="NCBI Taxonomy" id="2613965"/>
    <lineage>
        <taxon>Bacteria</taxon>
        <taxon>Pseudomonadati</taxon>
        <taxon>Pseudomonadota</taxon>
        <taxon>Alphaproteobacteria</taxon>
        <taxon>Rhodobacterales</taxon>
        <taxon>Paracoccaceae</taxon>
        <taxon>Pseudooceanicola</taxon>
    </lineage>
</organism>
<dbReference type="EMBL" id="CP045201">
    <property type="protein sequence ID" value="QOL83058.1"/>
    <property type="molecule type" value="Genomic_DNA"/>
</dbReference>
<feature type="domain" description="AB hydrolase-1" evidence="1">
    <location>
        <begin position="9"/>
        <end position="221"/>
    </location>
</feature>
<dbReference type="GO" id="GO:0016787">
    <property type="term" value="F:hydrolase activity"/>
    <property type="evidence" value="ECO:0007669"/>
    <property type="project" value="UniProtKB-KW"/>
</dbReference>
<dbReference type="PANTHER" id="PTHR37017">
    <property type="entry name" value="AB HYDROLASE-1 DOMAIN-CONTAINING PROTEIN-RELATED"/>
    <property type="match status" value="1"/>
</dbReference>
<dbReference type="Gene3D" id="3.40.50.1820">
    <property type="entry name" value="alpha/beta hydrolase"/>
    <property type="match status" value="1"/>
</dbReference>
<dbReference type="InterPro" id="IPR029058">
    <property type="entry name" value="AB_hydrolase_fold"/>
</dbReference>
<keyword evidence="3" id="KW-1185">Reference proteome</keyword>
<name>A0A7L9WU76_9RHOB</name>
<evidence type="ECO:0000259" key="1">
    <source>
        <dbReference type="Pfam" id="PF12697"/>
    </source>
</evidence>
<proteinExistence type="predicted"/>
<accession>A0A7L9WU76</accession>
<dbReference type="KEGG" id="pshq:F3W81_01830"/>
<dbReference type="SUPFAM" id="SSF53474">
    <property type="entry name" value="alpha/beta-Hydrolases"/>
    <property type="match status" value="1"/>
</dbReference>
<dbReference type="Pfam" id="PF12697">
    <property type="entry name" value="Abhydrolase_6"/>
    <property type="match status" value="1"/>
</dbReference>
<dbReference type="InterPro" id="IPR000073">
    <property type="entry name" value="AB_hydrolase_1"/>
</dbReference>
<dbReference type="AlphaFoldDB" id="A0A7L9WU76"/>
<evidence type="ECO:0000313" key="2">
    <source>
        <dbReference type="EMBL" id="QOL83058.1"/>
    </source>
</evidence>
<sequence length="231" mass="24495">MAAADVHNIVLVHGANVDGTTWRAVYDRLTARDFHVTIAQLPMTSVEDDVVAVQRNLDTQDGPVLLVGNSYGGVVITEAGNDPNVKGLVYVAAFQPDTGESASDLLASVSSAFSPDKLTIFDDGSYLINEDAFVSLVGNGLFAEDALFAARAQAGANTANMAHKIDAAAWRAKPSWAAIATEDHVIAPELQRRMAKRARATVVEIEGGHLLPMANPDEVAELIAQAAEEMN</sequence>
<keyword evidence="2" id="KW-0378">Hydrolase</keyword>
<dbReference type="PANTHER" id="PTHR37017:SF11">
    <property type="entry name" value="ESTERASE_LIPASE_THIOESTERASE DOMAIN-CONTAINING PROTEIN"/>
    <property type="match status" value="1"/>
</dbReference>
<evidence type="ECO:0000313" key="3">
    <source>
        <dbReference type="Proteomes" id="UP000594118"/>
    </source>
</evidence>
<dbReference type="InterPro" id="IPR052897">
    <property type="entry name" value="Sec-Metab_Biosynth_Hydrolase"/>
</dbReference>
<gene>
    <name evidence="2" type="ORF">F3W81_01830</name>
</gene>
<dbReference type="Proteomes" id="UP000594118">
    <property type="component" value="Chromosome"/>
</dbReference>
<protein>
    <submittedName>
        <fullName evidence="2">Alpha/beta fold hydrolase</fullName>
    </submittedName>
</protein>
<reference evidence="2 3" key="1">
    <citation type="submission" date="2019-10" db="EMBL/GenBank/DDBJ databases">
        <title>Pseudopuniceibacterium sp. HQ09 islated from Antarctica.</title>
        <authorList>
            <person name="Liao L."/>
            <person name="Su S."/>
            <person name="Chen B."/>
            <person name="Yu Y."/>
        </authorList>
    </citation>
    <scope>NUCLEOTIDE SEQUENCE [LARGE SCALE GENOMIC DNA]</scope>
    <source>
        <strain evidence="2 3">HQ09</strain>
    </source>
</reference>